<keyword evidence="2" id="KW-1185">Reference proteome</keyword>
<name>A0ABW1PRV8_9FLAO</name>
<dbReference type="EMBL" id="JBHSQB010000021">
    <property type="protein sequence ID" value="MFC6098395.1"/>
    <property type="molecule type" value="Genomic_DNA"/>
</dbReference>
<dbReference type="Proteomes" id="UP001596287">
    <property type="component" value="Unassembled WGS sequence"/>
</dbReference>
<dbReference type="RefSeq" id="WP_379793409.1">
    <property type="nucleotide sequence ID" value="NZ_JBHSQB010000021.1"/>
</dbReference>
<dbReference type="InterPro" id="IPR005901">
    <property type="entry name" value="GLPGLI"/>
</dbReference>
<proteinExistence type="predicted"/>
<dbReference type="Pfam" id="PF09697">
    <property type="entry name" value="Porph_ging"/>
    <property type="match status" value="1"/>
</dbReference>
<dbReference type="NCBIfam" id="TIGR01200">
    <property type="entry name" value="GLPGLI"/>
    <property type="match status" value="1"/>
</dbReference>
<organism evidence="1 2">
    <name type="scientific">Flavobacterium qiangtangense</name>
    <dbReference type="NCBI Taxonomy" id="1442595"/>
    <lineage>
        <taxon>Bacteria</taxon>
        <taxon>Pseudomonadati</taxon>
        <taxon>Bacteroidota</taxon>
        <taxon>Flavobacteriia</taxon>
        <taxon>Flavobacteriales</taxon>
        <taxon>Flavobacteriaceae</taxon>
        <taxon>Flavobacterium</taxon>
    </lineage>
</organism>
<accession>A0ABW1PRV8</accession>
<comment type="caution">
    <text evidence="1">The sequence shown here is derived from an EMBL/GenBank/DDBJ whole genome shotgun (WGS) entry which is preliminary data.</text>
</comment>
<evidence type="ECO:0000313" key="1">
    <source>
        <dbReference type="EMBL" id="MFC6098395.1"/>
    </source>
</evidence>
<sequence length="244" mass="27958">MRIQFIYIIIFTSLSALGQQDLSTRILYKAEYIGIIENLSQSAEQKEIQQLYKDNYPKIEMELIFNKNKSLFESIKSPSENGNMYYELAHLKVSGNKTYYKDLVTNEDFFKVDFQGDTFLVKNSQEKYNWVITSESKTIGGFKCFKANGTKKIIANVFSPAKEMAIEAWFCPEIPKSLGPCGYDGLPGVILSITSNNILIYASEIQPNQKLEIKKPEAKTYFENEAAFESMMVKKFTELRNSRG</sequence>
<protein>
    <submittedName>
        <fullName evidence="1">GLPGLI family protein</fullName>
    </submittedName>
</protein>
<reference evidence="2" key="1">
    <citation type="journal article" date="2019" name="Int. J. Syst. Evol. Microbiol.">
        <title>The Global Catalogue of Microorganisms (GCM) 10K type strain sequencing project: providing services to taxonomists for standard genome sequencing and annotation.</title>
        <authorList>
            <consortium name="The Broad Institute Genomics Platform"/>
            <consortium name="The Broad Institute Genome Sequencing Center for Infectious Disease"/>
            <person name="Wu L."/>
            <person name="Ma J."/>
        </authorList>
    </citation>
    <scope>NUCLEOTIDE SEQUENCE [LARGE SCALE GENOMIC DNA]</scope>
    <source>
        <strain evidence="2">CCUG 49679</strain>
    </source>
</reference>
<evidence type="ECO:0000313" key="2">
    <source>
        <dbReference type="Proteomes" id="UP001596287"/>
    </source>
</evidence>
<gene>
    <name evidence="1" type="ORF">ACFPVY_17235</name>
</gene>